<comment type="caution">
    <text evidence="2">The sequence shown here is derived from an EMBL/GenBank/DDBJ whole genome shotgun (WGS) entry which is preliminary data.</text>
</comment>
<dbReference type="AlphaFoldDB" id="A0A2P8IIX6"/>
<keyword evidence="3" id="KW-1185">Reference proteome</keyword>
<proteinExistence type="predicted"/>
<gene>
    <name evidence="2" type="ORF">B0I31_101633</name>
</gene>
<sequence>MAWRVSAFGIVVTMRRVVISLLVAAFGLTSACAYTVNGTPVAEQVLDVDPPFTSAKPTPTGSADPSREPTGDVGDICALIGWKDLPYDVPDKEAEPTETGYDTAFDQSCKWQTSVGSLDVGVTLRFREGRAITLEQSNGEFDLGDRKVTYFDRTTDTSVQPSCVLVMDYAGGGIGIIVIDGSARFGAICDQGKKVAQLLLEKEPAS</sequence>
<dbReference type="Pfam" id="PF12079">
    <property type="entry name" value="DUF3558"/>
    <property type="match status" value="1"/>
</dbReference>
<accession>A0A2P8IIX6</accession>
<evidence type="ECO:0000313" key="3">
    <source>
        <dbReference type="Proteomes" id="UP000241118"/>
    </source>
</evidence>
<protein>
    <submittedName>
        <fullName evidence="2">Uncharacterized protein DUF3558</fullName>
    </submittedName>
</protein>
<dbReference type="InterPro" id="IPR024520">
    <property type="entry name" value="DUF3558"/>
</dbReference>
<dbReference type="Proteomes" id="UP000241118">
    <property type="component" value="Unassembled WGS sequence"/>
</dbReference>
<evidence type="ECO:0000313" key="2">
    <source>
        <dbReference type="EMBL" id="PSL58415.1"/>
    </source>
</evidence>
<feature type="region of interest" description="Disordered" evidence="1">
    <location>
        <begin position="49"/>
        <end position="70"/>
    </location>
</feature>
<dbReference type="EMBL" id="PYAX01000001">
    <property type="protein sequence ID" value="PSL58415.1"/>
    <property type="molecule type" value="Genomic_DNA"/>
</dbReference>
<name>A0A2P8IIX6_SACCR</name>
<dbReference type="PROSITE" id="PS51257">
    <property type="entry name" value="PROKAR_LIPOPROTEIN"/>
    <property type="match status" value="1"/>
</dbReference>
<organism evidence="2 3">
    <name type="scientific">Saccharothrix carnea</name>
    <dbReference type="NCBI Taxonomy" id="1280637"/>
    <lineage>
        <taxon>Bacteria</taxon>
        <taxon>Bacillati</taxon>
        <taxon>Actinomycetota</taxon>
        <taxon>Actinomycetes</taxon>
        <taxon>Pseudonocardiales</taxon>
        <taxon>Pseudonocardiaceae</taxon>
        <taxon>Saccharothrix</taxon>
    </lineage>
</organism>
<evidence type="ECO:0000256" key="1">
    <source>
        <dbReference type="SAM" id="MobiDB-lite"/>
    </source>
</evidence>
<reference evidence="2 3" key="1">
    <citation type="submission" date="2018-03" db="EMBL/GenBank/DDBJ databases">
        <title>Genomic Encyclopedia of Type Strains, Phase III (KMG-III): the genomes of soil and plant-associated and newly described type strains.</title>
        <authorList>
            <person name="Whitman W."/>
        </authorList>
    </citation>
    <scope>NUCLEOTIDE SEQUENCE [LARGE SCALE GENOMIC DNA]</scope>
    <source>
        <strain evidence="2 3">CGMCC 4.7097</strain>
    </source>
</reference>